<evidence type="ECO:0000259" key="3">
    <source>
        <dbReference type="Pfam" id="PF03629"/>
    </source>
</evidence>
<evidence type="ECO:0000313" key="5">
    <source>
        <dbReference type="Proteomes" id="UP000507222"/>
    </source>
</evidence>
<accession>A0A6J5TRF6</accession>
<dbReference type="InterPro" id="IPR036514">
    <property type="entry name" value="SGNH_hydro_sf"/>
</dbReference>
<dbReference type="AlphaFoldDB" id="A0A6J5TRF6"/>
<dbReference type="Pfam" id="PF03629">
    <property type="entry name" value="SASA"/>
    <property type="match status" value="1"/>
</dbReference>
<dbReference type="PANTHER" id="PTHR31988:SF15">
    <property type="entry name" value="ESTERASE, PUTATIVE (DUF303)-RELATED"/>
    <property type="match status" value="1"/>
</dbReference>
<keyword evidence="1" id="KW-0378">Hydrolase</keyword>
<dbReference type="InterPro" id="IPR052940">
    <property type="entry name" value="Carb_Esterase_6"/>
</dbReference>
<dbReference type="InterPro" id="IPR005181">
    <property type="entry name" value="SASA"/>
</dbReference>
<dbReference type="Gene3D" id="3.40.50.1110">
    <property type="entry name" value="SGNH hydrolase"/>
    <property type="match status" value="1"/>
</dbReference>
<name>A0A6J5TRF6_PRUAR</name>
<evidence type="ECO:0000256" key="2">
    <source>
        <dbReference type="SAM" id="MobiDB-lite"/>
    </source>
</evidence>
<feature type="domain" description="Sialate O-acetylesterase" evidence="3">
    <location>
        <begin position="136"/>
        <end position="358"/>
    </location>
</feature>
<organism evidence="4 5">
    <name type="scientific">Prunus armeniaca</name>
    <name type="common">Apricot</name>
    <name type="synonym">Armeniaca vulgaris</name>
    <dbReference type="NCBI Taxonomy" id="36596"/>
    <lineage>
        <taxon>Eukaryota</taxon>
        <taxon>Viridiplantae</taxon>
        <taxon>Streptophyta</taxon>
        <taxon>Embryophyta</taxon>
        <taxon>Tracheophyta</taxon>
        <taxon>Spermatophyta</taxon>
        <taxon>Magnoliopsida</taxon>
        <taxon>eudicotyledons</taxon>
        <taxon>Gunneridae</taxon>
        <taxon>Pentapetalae</taxon>
        <taxon>rosids</taxon>
        <taxon>fabids</taxon>
        <taxon>Rosales</taxon>
        <taxon>Rosaceae</taxon>
        <taxon>Amygdaloideae</taxon>
        <taxon>Amygdaleae</taxon>
        <taxon>Prunus</taxon>
    </lineage>
</organism>
<evidence type="ECO:0000256" key="1">
    <source>
        <dbReference type="ARBA" id="ARBA00022801"/>
    </source>
</evidence>
<feature type="region of interest" description="Disordered" evidence="2">
    <location>
        <begin position="100"/>
        <end position="119"/>
    </location>
</feature>
<sequence>MFLNAAKVSLNSVAMTLGGIILARHYLSIDLDLAQASEKKGLFDVESKAFCFQKWEELPTFERKRERERERESPHHTTLSPRCCFSPCSSSPLWPKPARHLNQLPTHTNHNNKKQSEARKTYSFWPGRATWRDGGGVVNDTVTGIATWDGVVPPECLPNPSILRLSADLKWVEAREPLHADIDAKKTNGIGPGMAFAKAILVANRSGASGEIGLVPCAVGGTNITQWTRGSFLYNQMIRRAKAALNNGGTIRALLWYQGESDTANRKDAKSYKNRVETFFGDVRLDLQSPALPIIQVALASGEEAAFVETVREAQLGVDFLNVRTVDAKGLPLETDGLHLTTPAQVRLGQMLAAAYLQFLPSSSTAGTSDAPRTLCNFVSNLGKGQTNAL</sequence>
<dbReference type="PANTHER" id="PTHR31988">
    <property type="entry name" value="ESTERASE, PUTATIVE (DUF303)-RELATED"/>
    <property type="match status" value="1"/>
</dbReference>
<evidence type="ECO:0000313" key="4">
    <source>
        <dbReference type="EMBL" id="CAB4266309.1"/>
    </source>
</evidence>
<gene>
    <name evidence="4" type="ORF">CURHAP_LOCUS8585</name>
</gene>
<dbReference type="EMBL" id="CAEKDK010000001">
    <property type="protein sequence ID" value="CAB4266309.1"/>
    <property type="molecule type" value="Genomic_DNA"/>
</dbReference>
<proteinExistence type="predicted"/>
<dbReference type="Proteomes" id="UP000507222">
    <property type="component" value="Unassembled WGS sequence"/>
</dbReference>
<protein>
    <recommendedName>
        <fullName evidence="3">Sialate O-acetylesterase domain-containing protein</fullName>
    </recommendedName>
</protein>
<reference evidence="4 5" key="1">
    <citation type="submission" date="2020-05" db="EMBL/GenBank/DDBJ databases">
        <authorList>
            <person name="Campoy J."/>
            <person name="Schneeberger K."/>
            <person name="Spophaly S."/>
        </authorList>
    </citation>
    <scope>NUCLEOTIDE SEQUENCE [LARGE SCALE GENOMIC DNA]</scope>
    <source>
        <strain evidence="4">PruArmRojPasFocal</strain>
    </source>
</reference>
<dbReference type="SUPFAM" id="SSF52266">
    <property type="entry name" value="SGNH hydrolase"/>
    <property type="match status" value="1"/>
</dbReference>
<dbReference type="GO" id="GO:0016787">
    <property type="term" value="F:hydrolase activity"/>
    <property type="evidence" value="ECO:0007669"/>
    <property type="project" value="UniProtKB-KW"/>
</dbReference>